<dbReference type="RefSeq" id="WP_142714921.1">
    <property type="nucleotide sequence ID" value="NZ_FXTH01000011.1"/>
</dbReference>
<organism evidence="1 2">
    <name type="scientific">Fodinibius sediminis</name>
    <dbReference type="NCBI Taxonomy" id="1214077"/>
    <lineage>
        <taxon>Bacteria</taxon>
        <taxon>Pseudomonadati</taxon>
        <taxon>Balneolota</taxon>
        <taxon>Balneolia</taxon>
        <taxon>Balneolales</taxon>
        <taxon>Balneolaceae</taxon>
        <taxon>Fodinibius</taxon>
    </lineage>
</organism>
<protein>
    <submittedName>
        <fullName evidence="1">Uncharacterized protein</fullName>
    </submittedName>
</protein>
<sequence>MESNQLNFNTTTNWKEETVKDEKLHFQAPETKRLKHYELDLLHIVPENKEENKPFISHTTFVDSVIGIVEHVFPLQCNLEPNILVKQPVIGRIPQAKGKPDSQLQEFEKTIYYNAMRVVIPVPITSELEAFNLTYIIGGFHCYNQSSDCKKPGEEIIKIFEGFEDKRSRQLAIKTCETLIANQLESVRALEGRLFNFVKRVSNYPGFSANTEM</sequence>
<gene>
    <name evidence="1" type="ORF">SAMN06265218_1112</name>
</gene>
<dbReference type="InterPro" id="IPR024353">
    <property type="entry name" value="DUF3871"/>
</dbReference>
<keyword evidence="2" id="KW-1185">Reference proteome</keyword>
<dbReference type="AlphaFoldDB" id="A0A521DLI6"/>
<dbReference type="OrthoDB" id="995338at2"/>
<name>A0A521DLI6_9BACT</name>
<dbReference type="EMBL" id="FXTH01000011">
    <property type="protein sequence ID" value="SMO72442.1"/>
    <property type="molecule type" value="Genomic_DNA"/>
</dbReference>
<dbReference type="Proteomes" id="UP000317593">
    <property type="component" value="Unassembled WGS sequence"/>
</dbReference>
<accession>A0A521DLI6</accession>
<evidence type="ECO:0000313" key="2">
    <source>
        <dbReference type="Proteomes" id="UP000317593"/>
    </source>
</evidence>
<evidence type="ECO:0000313" key="1">
    <source>
        <dbReference type="EMBL" id="SMO72442.1"/>
    </source>
</evidence>
<reference evidence="1 2" key="1">
    <citation type="submission" date="2017-05" db="EMBL/GenBank/DDBJ databases">
        <authorList>
            <person name="Varghese N."/>
            <person name="Submissions S."/>
        </authorList>
    </citation>
    <scope>NUCLEOTIDE SEQUENCE [LARGE SCALE GENOMIC DNA]</scope>
    <source>
        <strain evidence="1 2">DSM 21194</strain>
    </source>
</reference>
<dbReference type="Pfam" id="PF12987">
    <property type="entry name" value="DUF3871"/>
    <property type="match status" value="1"/>
</dbReference>
<proteinExistence type="predicted"/>